<keyword evidence="1" id="KW-0812">Transmembrane</keyword>
<evidence type="ECO:0000313" key="2">
    <source>
        <dbReference type="EMBL" id="VDP28892.1"/>
    </source>
</evidence>
<gene>
    <name evidence="2" type="ORF">HPBE_LOCUS21895</name>
</gene>
<evidence type="ECO:0000256" key="1">
    <source>
        <dbReference type="SAM" id="Phobius"/>
    </source>
</evidence>
<sequence>MNKQRLKPNLITRYNIDENIRTLAIVMPFCLASCIFGSLFIATDAVILLFNYTNVWHCGRMPPRTANAAAVLDGILPQCQTLLKCSTEVRFYFQPPRW</sequence>
<proteinExistence type="predicted"/>
<reference evidence="2" key="1">
    <citation type="submission" date="2018-11" db="EMBL/GenBank/DDBJ databases">
        <authorList>
            <consortium name="Pathogen Informatics"/>
        </authorList>
    </citation>
    <scope>NUCLEOTIDE SEQUENCE [LARGE SCALE GENOMIC DNA]</scope>
</reference>
<dbReference type="OrthoDB" id="5874270at2759"/>
<name>A0A3P8BSN5_HELPZ</name>
<protein>
    <submittedName>
        <fullName evidence="2">Uncharacterized protein</fullName>
    </submittedName>
</protein>
<feature type="transmembrane region" description="Helical" evidence="1">
    <location>
        <begin position="20"/>
        <end position="42"/>
    </location>
</feature>
<keyword evidence="1" id="KW-1133">Transmembrane helix</keyword>
<organism evidence="2">
    <name type="scientific">Heligmosomoides polygyrus</name>
    <name type="common">Parasitic roundworm</name>
    <dbReference type="NCBI Taxonomy" id="6339"/>
    <lineage>
        <taxon>Eukaryota</taxon>
        <taxon>Metazoa</taxon>
        <taxon>Ecdysozoa</taxon>
        <taxon>Nematoda</taxon>
        <taxon>Chromadorea</taxon>
        <taxon>Rhabditida</taxon>
        <taxon>Rhabditina</taxon>
        <taxon>Rhabditomorpha</taxon>
        <taxon>Strongyloidea</taxon>
        <taxon>Heligmosomidae</taxon>
        <taxon>Heligmosomoides</taxon>
    </lineage>
</organism>
<accession>A0A3P8BSN5</accession>
<keyword evidence="1" id="KW-0472">Membrane</keyword>
<dbReference type="AlphaFoldDB" id="A0A3P8BSN5"/>
<dbReference type="EMBL" id="UZAH01033441">
    <property type="protein sequence ID" value="VDP28892.1"/>
    <property type="molecule type" value="Genomic_DNA"/>
</dbReference>